<sequence length="64" mass="7110">MKNIAPLLTLTASGLRMAVGNEKKIESRAAKDQCACEVPCFPRYIPLLIHYWVGGVTLFCDTRV</sequence>
<dbReference type="AlphaFoldDB" id="A0A5B7HTA3"/>
<gene>
    <name evidence="1" type="ORF">E2C01_065969</name>
</gene>
<organism evidence="1 2">
    <name type="scientific">Portunus trituberculatus</name>
    <name type="common">Swimming crab</name>
    <name type="synonym">Neptunus trituberculatus</name>
    <dbReference type="NCBI Taxonomy" id="210409"/>
    <lineage>
        <taxon>Eukaryota</taxon>
        <taxon>Metazoa</taxon>
        <taxon>Ecdysozoa</taxon>
        <taxon>Arthropoda</taxon>
        <taxon>Crustacea</taxon>
        <taxon>Multicrustacea</taxon>
        <taxon>Malacostraca</taxon>
        <taxon>Eumalacostraca</taxon>
        <taxon>Eucarida</taxon>
        <taxon>Decapoda</taxon>
        <taxon>Pleocyemata</taxon>
        <taxon>Brachyura</taxon>
        <taxon>Eubrachyura</taxon>
        <taxon>Portunoidea</taxon>
        <taxon>Portunidae</taxon>
        <taxon>Portuninae</taxon>
        <taxon>Portunus</taxon>
    </lineage>
</organism>
<reference evidence="1 2" key="1">
    <citation type="submission" date="2019-05" db="EMBL/GenBank/DDBJ databases">
        <title>Another draft genome of Portunus trituberculatus and its Hox gene families provides insights of decapod evolution.</title>
        <authorList>
            <person name="Jeong J.-H."/>
            <person name="Song I."/>
            <person name="Kim S."/>
            <person name="Choi T."/>
            <person name="Kim D."/>
            <person name="Ryu S."/>
            <person name="Kim W."/>
        </authorList>
    </citation>
    <scope>NUCLEOTIDE SEQUENCE [LARGE SCALE GENOMIC DNA]</scope>
    <source>
        <tissue evidence="1">Muscle</tissue>
    </source>
</reference>
<dbReference type="Proteomes" id="UP000324222">
    <property type="component" value="Unassembled WGS sequence"/>
</dbReference>
<dbReference type="EMBL" id="VSRR010033373">
    <property type="protein sequence ID" value="MPC71684.1"/>
    <property type="molecule type" value="Genomic_DNA"/>
</dbReference>
<evidence type="ECO:0000313" key="2">
    <source>
        <dbReference type="Proteomes" id="UP000324222"/>
    </source>
</evidence>
<proteinExistence type="predicted"/>
<evidence type="ECO:0000313" key="1">
    <source>
        <dbReference type="EMBL" id="MPC71684.1"/>
    </source>
</evidence>
<accession>A0A5B7HTA3</accession>
<name>A0A5B7HTA3_PORTR</name>
<keyword evidence="2" id="KW-1185">Reference proteome</keyword>
<comment type="caution">
    <text evidence="1">The sequence shown here is derived from an EMBL/GenBank/DDBJ whole genome shotgun (WGS) entry which is preliminary data.</text>
</comment>
<protein>
    <submittedName>
        <fullName evidence="1">Uncharacterized protein</fullName>
    </submittedName>
</protein>